<protein>
    <submittedName>
        <fullName evidence="2">Uma2 family endonuclease</fullName>
    </submittedName>
</protein>
<dbReference type="PANTHER" id="PTHR34107">
    <property type="entry name" value="SLL0198 PROTEIN-RELATED"/>
    <property type="match status" value="1"/>
</dbReference>
<keyword evidence="2" id="KW-0378">Hydrolase</keyword>
<dbReference type="Pfam" id="PF05685">
    <property type="entry name" value="Uma2"/>
    <property type="match status" value="1"/>
</dbReference>
<dbReference type="Gene3D" id="3.90.1570.10">
    <property type="entry name" value="tt1808, chain A"/>
    <property type="match status" value="1"/>
</dbReference>
<dbReference type="CDD" id="cd06260">
    <property type="entry name" value="DUF820-like"/>
    <property type="match status" value="1"/>
</dbReference>
<comment type="caution">
    <text evidence="2">The sequence shown here is derived from an EMBL/GenBank/DDBJ whole genome shotgun (WGS) entry which is preliminary data.</text>
</comment>
<name>A0A6B1G040_9CHLR</name>
<gene>
    <name evidence="2" type="ORF">F4148_06900</name>
</gene>
<dbReference type="PANTHER" id="PTHR34107:SF4">
    <property type="entry name" value="SLL1222 PROTEIN"/>
    <property type="match status" value="1"/>
</dbReference>
<dbReference type="InterPro" id="IPR012296">
    <property type="entry name" value="Nuclease_put_TT1808"/>
</dbReference>
<dbReference type="GO" id="GO:0004519">
    <property type="term" value="F:endonuclease activity"/>
    <property type="evidence" value="ECO:0007669"/>
    <property type="project" value="UniProtKB-KW"/>
</dbReference>
<keyword evidence="2" id="KW-0540">Nuclease</keyword>
<dbReference type="InterPro" id="IPR008538">
    <property type="entry name" value="Uma2"/>
</dbReference>
<accession>A0A6B1G040</accession>
<proteinExistence type="predicted"/>
<keyword evidence="2" id="KW-0255">Endonuclease</keyword>
<feature type="domain" description="Putative restriction endonuclease" evidence="1">
    <location>
        <begin position="102"/>
        <end position="267"/>
    </location>
</feature>
<dbReference type="EMBL" id="VYDA01000262">
    <property type="protein sequence ID" value="MYH61491.1"/>
    <property type="molecule type" value="Genomic_DNA"/>
</dbReference>
<dbReference type="SUPFAM" id="SSF52980">
    <property type="entry name" value="Restriction endonuclease-like"/>
    <property type="match status" value="1"/>
</dbReference>
<dbReference type="AlphaFoldDB" id="A0A6B1G040"/>
<dbReference type="InterPro" id="IPR011335">
    <property type="entry name" value="Restrct_endonuc-II-like"/>
</dbReference>
<sequence>MQRWQKVSTVPRQQEQKSTGIDSSIFCAIIAPEQLPLPKLLWMPGSSACKTLWFALEPHLMRNPKIRTQTYGSSYGIDSQRSSSPVWRIATLFPNQGAWSEQEYLALDTNRRVEFDNGFVEVHDLPTDQHQAIISYFIVVLRALAKQIGGVERAAGLRLRLWDQKYREPDIVFLRDRNSSLRHENYWDGADLAIEIVSASLEDRERDLVAKRIDYAQAGIEEYWIVDPAEETVTVLSLTGDVYSEHGFFGRGDVVTSSLLPELALPVSEILDAD</sequence>
<evidence type="ECO:0000259" key="1">
    <source>
        <dbReference type="Pfam" id="PF05685"/>
    </source>
</evidence>
<evidence type="ECO:0000313" key="2">
    <source>
        <dbReference type="EMBL" id="MYH61491.1"/>
    </source>
</evidence>
<reference evidence="2" key="1">
    <citation type="submission" date="2019-09" db="EMBL/GenBank/DDBJ databases">
        <title>Characterisation of the sponge microbiome using genome-centric metagenomics.</title>
        <authorList>
            <person name="Engelberts J.P."/>
            <person name="Robbins S.J."/>
            <person name="De Goeij J.M."/>
            <person name="Aranda M."/>
            <person name="Bell S.C."/>
            <person name="Webster N.S."/>
        </authorList>
    </citation>
    <scope>NUCLEOTIDE SEQUENCE</scope>
    <source>
        <strain evidence="2">SB0675_bin_29</strain>
    </source>
</reference>
<organism evidence="2">
    <name type="scientific">Caldilineaceae bacterium SB0675_bin_29</name>
    <dbReference type="NCBI Taxonomy" id="2605266"/>
    <lineage>
        <taxon>Bacteria</taxon>
        <taxon>Bacillati</taxon>
        <taxon>Chloroflexota</taxon>
        <taxon>Caldilineae</taxon>
        <taxon>Caldilineales</taxon>
        <taxon>Caldilineaceae</taxon>
    </lineage>
</organism>